<organism evidence="3 4">
    <name type="scientific">Jannaschia helgolandensis</name>
    <dbReference type="NCBI Taxonomy" id="188906"/>
    <lineage>
        <taxon>Bacteria</taxon>
        <taxon>Pseudomonadati</taxon>
        <taxon>Pseudomonadota</taxon>
        <taxon>Alphaproteobacteria</taxon>
        <taxon>Rhodobacterales</taxon>
        <taxon>Roseobacteraceae</taxon>
        <taxon>Jannaschia</taxon>
    </lineage>
</organism>
<dbReference type="InterPro" id="IPR029068">
    <property type="entry name" value="Glyas_Bleomycin-R_OHBP_Dase"/>
</dbReference>
<keyword evidence="4" id="KW-1185">Reference proteome</keyword>
<reference evidence="3 4" key="1">
    <citation type="submission" date="2016-10" db="EMBL/GenBank/DDBJ databases">
        <authorList>
            <person name="de Groot N.N."/>
        </authorList>
    </citation>
    <scope>NUCLEOTIDE SEQUENCE [LARGE SCALE GENOMIC DNA]</scope>
    <source>
        <strain evidence="3 4">DSM 14858</strain>
    </source>
</reference>
<dbReference type="RefSeq" id="WP_092762828.1">
    <property type="nucleotide sequence ID" value="NZ_FNZQ01000004.1"/>
</dbReference>
<dbReference type="CDD" id="cd07247">
    <property type="entry name" value="SgaA_N_like"/>
    <property type="match status" value="1"/>
</dbReference>
<dbReference type="PROSITE" id="PS51819">
    <property type="entry name" value="VOC"/>
    <property type="match status" value="1"/>
</dbReference>
<dbReference type="Gene3D" id="3.10.180.10">
    <property type="entry name" value="2,3-Dihydroxybiphenyl 1,2-Dioxygenase, domain 1"/>
    <property type="match status" value="1"/>
</dbReference>
<protein>
    <recommendedName>
        <fullName evidence="2">VOC domain-containing protein</fullName>
    </recommendedName>
</protein>
<gene>
    <name evidence="3" type="ORF">SAMN04488526_2254</name>
</gene>
<proteinExistence type="predicted"/>
<dbReference type="OrthoDB" id="9793039at2"/>
<dbReference type="EMBL" id="FNZQ01000004">
    <property type="protein sequence ID" value="SEL24888.1"/>
    <property type="molecule type" value="Genomic_DNA"/>
</dbReference>
<dbReference type="STRING" id="188906.SAMN04488526_2254"/>
<evidence type="ECO:0000313" key="3">
    <source>
        <dbReference type="EMBL" id="SEL24888.1"/>
    </source>
</evidence>
<evidence type="ECO:0000313" key="4">
    <source>
        <dbReference type="Proteomes" id="UP000199283"/>
    </source>
</evidence>
<dbReference type="InterPro" id="IPR004360">
    <property type="entry name" value="Glyas_Fos-R_dOase_dom"/>
</dbReference>
<feature type="region of interest" description="Disordered" evidence="1">
    <location>
        <begin position="37"/>
        <end position="70"/>
    </location>
</feature>
<sequence>MSDPTNVVVWAEIPVTDMERGRAFYAAVLERELRLDESGPNPMVPLGTSMDDPGVAGHLYPGKPAPEGTGNTIHLAAPGKLEAIMDRVRGAGGQVVSDAIPIPVGRFFYAIDPDGNSVGLFEG</sequence>
<evidence type="ECO:0000256" key="1">
    <source>
        <dbReference type="SAM" id="MobiDB-lite"/>
    </source>
</evidence>
<feature type="domain" description="VOC" evidence="2">
    <location>
        <begin position="7"/>
        <end position="123"/>
    </location>
</feature>
<dbReference type="SUPFAM" id="SSF54593">
    <property type="entry name" value="Glyoxalase/Bleomycin resistance protein/Dihydroxybiphenyl dioxygenase"/>
    <property type="match status" value="1"/>
</dbReference>
<accession>A0A1H7NPF2</accession>
<dbReference type="AlphaFoldDB" id="A0A1H7NPF2"/>
<evidence type="ECO:0000259" key="2">
    <source>
        <dbReference type="PROSITE" id="PS51819"/>
    </source>
</evidence>
<dbReference type="Proteomes" id="UP000199283">
    <property type="component" value="Unassembled WGS sequence"/>
</dbReference>
<name>A0A1H7NPF2_9RHOB</name>
<dbReference type="InterPro" id="IPR037523">
    <property type="entry name" value="VOC_core"/>
</dbReference>
<dbReference type="Pfam" id="PF00903">
    <property type="entry name" value="Glyoxalase"/>
    <property type="match status" value="1"/>
</dbReference>